<keyword evidence="3" id="KW-0812">Transmembrane</keyword>
<dbReference type="GO" id="GO:0051087">
    <property type="term" value="F:protein-folding chaperone binding"/>
    <property type="evidence" value="ECO:0007669"/>
    <property type="project" value="TreeGrafter"/>
</dbReference>
<dbReference type="InterPro" id="IPR051948">
    <property type="entry name" value="Hsp70_co-chaperone_J-domain"/>
</dbReference>
<dbReference type="Gene3D" id="1.10.287.110">
    <property type="entry name" value="DnaJ domain"/>
    <property type="match status" value="1"/>
</dbReference>
<reference evidence="5 6" key="1">
    <citation type="journal article" date="2019" name="Nat. Ecol. Evol.">
        <title>Megaphylogeny resolves global patterns of mushroom evolution.</title>
        <authorList>
            <person name="Varga T."/>
            <person name="Krizsan K."/>
            <person name="Foldi C."/>
            <person name="Dima B."/>
            <person name="Sanchez-Garcia M."/>
            <person name="Sanchez-Ramirez S."/>
            <person name="Szollosi G.J."/>
            <person name="Szarkandi J.G."/>
            <person name="Papp V."/>
            <person name="Albert L."/>
            <person name="Andreopoulos W."/>
            <person name="Angelini C."/>
            <person name="Antonin V."/>
            <person name="Barry K.W."/>
            <person name="Bougher N.L."/>
            <person name="Buchanan P."/>
            <person name="Buyck B."/>
            <person name="Bense V."/>
            <person name="Catcheside P."/>
            <person name="Chovatia M."/>
            <person name="Cooper J."/>
            <person name="Damon W."/>
            <person name="Desjardin D."/>
            <person name="Finy P."/>
            <person name="Geml J."/>
            <person name="Haridas S."/>
            <person name="Hughes K."/>
            <person name="Justo A."/>
            <person name="Karasinski D."/>
            <person name="Kautmanova I."/>
            <person name="Kiss B."/>
            <person name="Kocsube S."/>
            <person name="Kotiranta H."/>
            <person name="LaButti K.M."/>
            <person name="Lechner B.E."/>
            <person name="Liimatainen K."/>
            <person name="Lipzen A."/>
            <person name="Lukacs Z."/>
            <person name="Mihaltcheva S."/>
            <person name="Morgado L.N."/>
            <person name="Niskanen T."/>
            <person name="Noordeloos M.E."/>
            <person name="Ohm R.A."/>
            <person name="Ortiz-Santana B."/>
            <person name="Ovrebo C."/>
            <person name="Racz N."/>
            <person name="Riley R."/>
            <person name="Savchenko A."/>
            <person name="Shiryaev A."/>
            <person name="Soop K."/>
            <person name="Spirin V."/>
            <person name="Szebenyi C."/>
            <person name="Tomsovsky M."/>
            <person name="Tulloss R.E."/>
            <person name="Uehling J."/>
            <person name="Grigoriev I.V."/>
            <person name="Vagvolgyi C."/>
            <person name="Papp T."/>
            <person name="Martin F.M."/>
            <person name="Miettinen O."/>
            <person name="Hibbett D.S."/>
            <person name="Nagy L.G."/>
        </authorList>
    </citation>
    <scope>NUCLEOTIDE SEQUENCE [LARGE SCALE GENOMIC DNA]</scope>
    <source>
        <strain evidence="5 6">CBS 166.37</strain>
    </source>
</reference>
<dbReference type="PANTHER" id="PTHR44360">
    <property type="entry name" value="DNAJ HOMOLOG SUBFAMILY B MEMBER 9"/>
    <property type="match status" value="1"/>
</dbReference>
<dbReference type="GO" id="GO:0005783">
    <property type="term" value="C:endoplasmic reticulum"/>
    <property type="evidence" value="ECO:0007669"/>
    <property type="project" value="TreeGrafter"/>
</dbReference>
<dbReference type="CDD" id="cd06257">
    <property type="entry name" value="DnaJ"/>
    <property type="match status" value="1"/>
</dbReference>
<dbReference type="OrthoDB" id="10250354at2759"/>
<evidence type="ECO:0000313" key="5">
    <source>
        <dbReference type="EMBL" id="TFK45057.1"/>
    </source>
</evidence>
<dbReference type="PRINTS" id="PR00625">
    <property type="entry name" value="JDOMAIN"/>
</dbReference>
<feature type="region of interest" description="Disordered" evidence="2">
    <location>
        <begin position="441"/>
        <end position="482"/>
    </location>
</feature>
<feature type="compositionally biased region" description="Pro residues" evidence="2">
    <location>
        <begin position="451"/>
        <end position="464"/>
    </location>
</feature>
<gene>
    <name evidence="5" type="ORF">BDQ12DRAFT_642215</name>
</gene>
<protein>
    <recommendedName>
        <fullName evidence="4">J domain-containing protein</fullName>
    </recommendedName>
</protein>
<dbReference type="SUPFAM" id="SSF46565">
    <property type="entry name" value="Chaperone J-domain"/>
    <property type="match status" value="1"/>
</dbReference>
<dbReference type="EMBL" id="ML213590">
    <property type="protein sequence ID" value="TFK45057.1"/>
    <property type="molecule type" value="Genomic_DNA"/>
</dbReference>
<feature type="region of interest" description="Disordered" evidence="2">
    <location>
        <begin position="382"/>
        <end position="416"/>
    </location>
</feature>
<dbReference type="Proteomes" id="UP000308652">
    <property type="component" value="Unassembled WGS sequence"/>
</dbReference>
<dbReference type="InterPro" id="IPR036869">
    <property type="entry name" value="J_dom_sf"/>
</dbReference>
<accession>A0A5C3MJH5</accession>
<evidence type="ECO:0000256" key="1">
    <source>
        <dbReference type="ARBA" id="ARBA00023186"/>
    </source>
</evidence>
<feature type="transmembrane region" description="Helical" evidence="3">
    <location>
        <begin position="48"/>
        <end position="67"/>
    </location>
</feature>
<name>A0A5C3MJH5_9AGAR</name>
<evidence type="ECO:0000256" key="3">
    <source>
        <dbReference type="SAM" id="Phobius"/>
    </source>
</evidence>
<dbReference type="InterPro" id="IPR001623">
    <property type="entry name" value="DnaJ_domain"/>
</dbReference>
<dbReference type="Pfam" id="PF00226">
    <property type="entry name" value="DnaJ"/>
    <property type="match status" value="1"/>
</dbReference>
<dbReference type="PANTHER" id="PTHR44360:SF1">
    <property type="entry name" value="DNAJ HOMOLOG SUBFAMILY B MEMBER 9"/>
    <property type="match status" value="1"/>
</dbReference>
<keyword evidence="6" id="KW-1185">Reference proteome</keyword>
<dbReference type="STRING" id="68775.A0A5C3MJH5"/>
<dbReference type="GO" id="GO:0036503">
    <property type="term" value="P:ERAD pathway"/>
    <property type="evidence" value="ECO:0007669"/>
    <property type="project" value="TreeGrafter"/>
</dbReference>
<evidence type="ECO:0000256" key="2">
    <source>
        <dbReference type="SAM" id="MobiDB-lite"/>
    </source>
</evidence>
<proteinExistence type="predicted"/>
<keyword evidence="3" id="KW-0472">Membrane</keyword>
<dbReference type="AlphaFoldDB" id="A0A5C3MJH5"/>
<evidence type="ECO:0000259" key="4">
    <source>
        <dbReference type="PROSITE" id="PS50076"/>
    </source>
</evidence>
<dbReference type="GO" id="GO:0051787">
    <property type="term" value="F:misfolded protein binding"/>
    <property type="evidence" value="ECO:0007669"/>
    <property type="project" value="TreeGrafter"/>
</dbReference>
<organism evidence="5 6">
    <name type="scientific">Crucibulum laeve</name>
    <dbReference type="NCBI Taxonomy" id="68775"/>
    <lineage>
        <taxon>Eukaryota</taxon>
        <taxon>Fungi</taxon>
        <taxon>Dikarya</taxon>
        <taxon>Basidiomycota</taxon>
        <taxon>Agaricomycotina</taxon>
        <taxon>Agaricomycetes</taxon>
        <taxon>Agaricomycetidae</taxon>
        <taxon>Agaricales</taxon>
        <taxon>Agaricineae</taxon>
        <taxon>Nidulariaceae</taxon>
        <taxon>Crucibulum</taxon>
    </lineage>
</organism>
<keyword evidence="3" id="KW-1133">Transmembrane helix</keyword>
<dbReference type="SMART" id="SM00271">
    <property type="entry name" value="DnaJ"/>
    <property type="match status" value="1"/>
</dbReference>
<dbReference type="PROSITE" id="PS50076">
    <property type="entry name" value="DNAJ_2"/>
    <property type="match status" value="1"/>
</dbReference>
<evidence type="ECO:0000313" key="6">
    <source>
        <dbReference type="Proteomes" id="UP000308652"/>
    </source>
</evidence>
<keyword evidence="1" id="KW-0143">Chaperone</keyword>
<sequence>MISSSSNAFLSLFGWTFVPDFATGKILGLLAQYNLIKPYAPGSPQHRRNYAYTFAFVVLGYLLYTMVQSARAMPPNFYQILGVSPDVDDNGLKIAFRQFAKRNHPDRPGVGIEGAELFMKVRDVFEALKDPVKRFAYDRFGPDVLHWTHCKTPREFLRQGLMQSSGYHIISGAALLFWSAIGRPSPVAFWRYLLFASLFAAELSLLLAPSPAVASLNNPTSSTFLGTLSALFPSPAQVNSPTILHILFPQRITQQHVLFLHQLFMFLSVALSRVAPQLFPPEDNPQTEAAILERTKALASLADRETSIMLHTDLRSILPSHKTPHDASLARPQPVSPRDAELLINELSQEMEDLIIEANIKKDAGPLRSAWEAAVRRVTSRGTPNKILSEGSGFTSSHNTSPSKPRNFWESENADTDTGVEDSIVIVGISDSVAEIGARGETVIEAGDLPSPRPSPPPPPPPAAPGLQRKGSSFVRARSISY</sequence>
<feature type="compositionally biased region" description="Polar residues" evidence="2">
    <location>
        <begin position="392"/>
        <end position="404"/>
    </location>
</feature>
<feature type="domain" description="J" evidence="4">
    <location>
        <begin position="76"/>
        <end position="141"/>
    </location>
</feature>